<protein>
    <submittedName>
        <fullName evidence="8">Response regulator</fullName>
    </submittedName>
</protein>
<evidence type="ECO:0000313" key="8">
    <source>
        <dbReference type="EMBL" id="MBU2691553.1"/>
    </source>
</evidence>
<dbReference type="Pfam" id="PF00196">
    <property type="entry name" value="GerE"/>
    <property type="match status" value="1"/>
</dbReference>
<dbReference type="Gene3D" id="3.40.50.2300">
    <property type="match status" value="1"/>
</dbReference>
<keyword evidence="1 5" id="KW-0597">Phosphoprotein</keyword>
<dbReference type="GO" id="GO:0003677">
    <property type="term" value="F:DNA binding"/>
    <property type="evidence" value="ECO:0007669"/>
    <property type="project" value="UniProtKB-KW"/>
</dbReference>
<feature type="domain" description="Response regulatory" evidence="7">
    <location>
        <begin position="6"/>
        <end position="120"/>
    </location>
</feature>
<dbReference type="PANTHER" id="PTHR44688">
    <property type="entry name" value="DNA-BINDING TRANSCRIPTIONAL ACTIVATOR DEVR_DOSR"/>
    <property type="match status" value="1"/>
</dbReference>
<dbReference type="InterPro" id="IPR000792">
    <property type="entry name" value="Tscrpt_reg_LuxR_C"/>
</dbReference>
<keyword evidence="2" id="KW-0805">Transcription regulation</keyword>
<dbReference type="SUPFAM" id="SSF46894">
    <property type="entry name" value="C-terminal effector domain of the bipartite response regulators"/>
    <property type="match status" value="1"/>
</dbReference>
<evidence type="ECO:0000259" key="7">
    <source>
        <dbReference type="PROSITE" id="PS50110"/>
    </source>
</evidence>
<dbReference type="PANTHER" id="PTHR44688:SF16">
    <property type="entry name" value="DNA-BINDING TRANSCRIPTIONAL ACTIVATOR DEVR_DOSR"/>
    <property type="match status" value="1"/>
</dbReference>
<keyword evidence="3" id="KW-0238">DNA-binding</keyword>
<evidence type="ECO:0000256" key="3">
    <source>
        <dbReference type="ARBA" id="ARBA00023125"/>
    </source>
</evidence>
<dbReference type="InterPro" id="IPR036388">
    <property type="entry name" value="WH-like_DNA-bd_sf"/>
</dbReference>
<dbReference type="InterPro" id="IPR016032">
    <property type="entry name" value="Sig_transdc_resp-reg_C-effctor"/>
</dbReference>
<dbReference type="PRINTS" id="PR00038">
    <property type="entry name" value="HTHLUXR"/>
</dbReference>
<sequence length="212" mass="23480">MSSDPTVFVVDDDPDVLRSIKFLVESVGLSVECYKSGQEFMDAYEPARSGCLILDLRMPGLSGLDVQKRLNEFKIQIPIIIVTAHGEVETAVRSMREGAFDFINKPYSKQLLLDRIQQALTKDREARRNSALLDELSNLVAQLSVRERQVMEMVAHGKSNKDIAGALGISPKTVEFHRARLMEKLKVGSLAELVRLAVKIEGSPGPKRGSGE</sequence>
<evidence type="ECO:0000313" key="9">
    <source>
        <dbReference type="Proteomes" id="UP000777784"/>
    </source>
</evidence>
<dbReference type="Gene3D" id="1.10.10.10">
    <property type="entry name" value="Winged helix-like DNA-binding domain superfamily/Winged helix DNA-binding domain"/>
    <property type="match status" value="1"/>
</dbReference>
<feature type="modified residue" description="4-aspartylphosphate" evidence="5">
    <location>
        <position position="55"/>
    </location>
</feature>
<keyword evidence="4" id="KW-0804">Transcription</keyword>
<dbReference type="PROSITE" id="PS50110">
    <property type="entry name" value="RESPONSE_REGULATORY"/>
    <property type="match status" value="1"/>
</dbReference>
<dbReference type="FunFam" id="3.40.50.2300:FF:000018">
    <property type="entry name" value="DNA-binding transcriptional regulator NtrC"/>
    <property type="match status" value="1"/>
</dbReference>
<dbReference type="AlphaFoldDB" id="A0A948WD61"/>
<dbReference type="InterPro" id="IPR001789">
    <property type="entry name" value="Sig_transdc_resp-reg_receiver"/>
</dbReference>
<dbReference type="Pfam" id="PF00072">
    <property type="entry name" value="Response_reg"/>
    <property type="match status" value="1"/>
</dbReference>
<dbReference type="GO" id="GO:0000160">
    <property type="term" value="P:phosphorelay signal transduction system"/>
    <property type="evidence" value="ECO:0007669"/>
    <property type="project" value="InterPro"/>
</dbReference>
<dbReference type="SMART" id="SM00448">
    <property type="entry name" value="REC"/>
    <property type="match status" value="1"/>
</dbReference>
<accession>A0A948WD61</accession>
<feature type="domain" description="HTH luxR-type" evidence="6">
    <location>
        <begin position="136"/>
        <end position="201"/>
    </location>
</feature>
<dbReference type="PROSITE" id="PS50043">
    <property type="entry name" value="HTH_LUXR_2"/>
    <property type="match status" value="1"/>
</dbReference>
<dbReference type="GO" id="GO:0006355">
    <property type="term" value="P:regulation of DNA-templated transcription"/>
    <property type="evidence" value="ECO:0007669"/>
    <property type="project" value="InterPro"/>
</dbReference>
<dbReference type="PROSITE" id="PS00622">
    <property type="entry name" value="HTH_LUXR_1"/>
    <property type="match status" value="1"/>
</dbReference>
<dbReference type="CDD" id="cd06170">
    <property type="entry name" value="LuxR_C_like"/>
    <property type="match status" value="1"/>
</dbReference>
<evidence type="ECO:0000256" key="2">
    <source>
        <dbReference type="ARBA" id="ARBA00023015"/>
    </source>
</evidence>
<organism evidence="8 9">
    <name type="scientific">Eiseniibacteriota bacterium</name>
    <dbReference type="NCBI Taxonomy" id="2212470"/>
    <lineage>
        <taxon>Bacteria</taxon>
        <taxon>Candidatus Eiseniibacteriota</taxon>
    </lineage>
</organism>
<dbReference type="InterPro" id="IPR011006">
    <property type="entry name" value="CheY-like_superfamily"/>
</dbReference>
<evidence type="ECO:0000256" key="1">
    <source>
        <dbReference type="ARBA" id="ARBA00022553"/>
    </source>
</evidence>
<name>A0A948WD61_UNCEI</name>
<dbReference type="SMART" id="SM00421">
    <property type="entry name" value="HTH_LUXR"/>
    <property type="match status" value="1"/>
</dbReference>
<evidence type="ECO:0000259" key="6">
    <source>
        <dbReference type="PROSITE" id="PS50043"/>
    </source>
</evidence>
<reference evidence="8" key="1">
    <citation type="submission" date="2021-05" db="EMBL/GenBank/DDBJ databases">
        <title>Energy efficiency and biological interactions define the core microbiome of deep oligotrophic groundwater.</title>
        <authorList>
            <person name="Mehrshad M."/>
            <person name="Lopez-Fernandez M."/>
            <person name="Bell E."/>
            <person name="Bernier-Latmani R."/>
            <person name="Bertilsson S."/>
            <person name="Dopson M."/>
        </authorList>
    </citation>
    <scope>NUCLEOTIDE SEQUENCE</scope>
    <source>
        <strain evidence="8">Modern_marine.mb.64</strain>
    </source>
</reference>
<dbReference type="EMBL" id="JAHJDP010000065">
    <property type="protein sequence ID" value="MBU2691553.1"/>
    <property type="molecule type" value="Genomic_DNA"/>
</dbReference>
<proteinExistence type="predicted"/>
<evidence type="ECO:0000256" key="4">
    <source>
        <dbReference type="ARBA" id="ARBA00023163"/>
    </source>
</evidence>
<dbReference type="Proteomes" id="UP000777784">
    <property type="component" value="Unassembled WGS sequence"/>
</dbReference>
<dbReference type="SUPFAM" id="SSF52172">
    <property type="entry name" value="CheY-like"/>
    <property type="match status" value="1"/>
</dbReference>
<comment type="caution">
    <text evidence="8">The sequence shown here is derived from an EMBL/GenBank/DDBJ whole genome shotgun (WGS) entry which is preliminary data.</text>
</comment>
<gene>
    <name evidence="8" type="ORF">KJ970_11555</name>
</gene>
<evidence type="ECO:0000256" key="5">
    <source>
        <dbReference type="PROSITE-ProRule" id="PRU00169"/>
    </source>
</evidence>